<comment type="caution">
    <text evidence="2">The sequence shown here is derived from an EMBL/GenBank/DDBJ whole genome shotgun (WGS) entry which is preliminary data.</text>
</comment>
<reference evidence="2 3" key="1">
    <citation type="journal article" date="2021" name="Nat. Commun.">
        <title>Genetic determinants of endophytism in the Arabidopsis root mycobiome.</title>
        <authorList>
            <person name="Mesny F."/>
            <person name="Miyauchi S."/>
            <person name="Thiergart T."/>
            <person name="Pickel B."/>
            <person name="Atanasova L."/>
            <person name="Karlsson M."/>
            <person name="Huettel B."/>
            <person name="Barry K.W."/>
            <person name="Haridas S."/>
            <person name="Chen C."/>
            <person name="Bauer D."/>
            <person name="Andreopoulos W."/>
            <person name="Pangilinan J."/>
            <person name="LaButti K."/>
            <person name="Riley R."/>
            <person name="Lipzen A."/>
            <person name="Clum A."/>
            <person name="Drula E."/>
            <person name="Henrissat B."/>
            <person name="Kohler A."/>
            <person name="Grigoriev I.V."/>
            <person name="Martin F.M."/>
            <person name="Hacquard S."/>
        </authorList>
    </citation>
    <scope>NUCLEOTIDE SEQUENCE [LARGE SCALE GENOMIC DNA]</scope>
    <source>
        <strain evidence="2 3">MPI-CAGE-CH-0241</strain>
    </source>
</reference>
<dbReference type="OrthoDB" id="5242713at2759"/>
<keyword evidence="3" id="KW-1185">Reference proteome</keyword>
<dbReference type="AlphaFoldDB" id="A0A9P9AL74"/>
<evidence type="ECO:0000256" key="1">
    <source>
        <dbReference type="SAM" id="MobiDB-lite"/>
    </source>
</evidence>
<feature type="region of interest" description="Disordered" evidence="1">
    <location>
        <begin position="169"/>
        <end position="222"/>
    </location>
</feature>
<accession>A0A9P9AL74</accession>
<protein>
    <submittedName>
        <fullName evidence="2">Uncharacterized protein</fullName>
    </submittedName>
</protein>
<feature type="compositionally biased region" description="Acidic residues" evidence="1">
    <location>
        <begin position="286"/>
        <end position="300"/>
    </location>
</feature>
<name>A0A9P9AL74_9HYPO</name>
<feature type="compositionally biased region" description="Basic and acidic residues" evidence="1">
    <location>
        <begin position="324"/>
        <end position="352"/>
    </location>
</feature>
<gene>
    <name evidence="2" type="ORF">B0T10DRAFT_587943</name>
</gene>
<feature type="compositionally biased region" description="Low complexity" evidence="1">
    <location>
        <begin position="176"/>
        <end position="212"/>
    </location>
</feature>
<feature type="region of interest" description="Disordered" evidence="1">
    <location>
        <begin position="271"/>
        <end position="352"/>
    </location>
</feature>
<feature type="compositionally biased region" description="Basic and acidic residues" evidence="1">
    <location>
        <begin position="213"/>
        <end position="222"/>
    </location>
</feature>
<evidence type="ECO:0000313" key="3">
    <source>
        <dbReference type="Proteomes" id="UP000777438"/>
    </source>
</evidence>
<proteinExistence type="predicted"/>
<organism evidence="2 3">
    <name type="scientific">Thelonectria olida</name>
    <dbReference type="NCBI Taxonomy" id="1576542"/>
    <lineage>
        <taxon>Eukaryota</taxon>
        <taxon>Fungi</taxon>
        <taxon>Dikarya</taxon>
        <taxon>Ascomycota</taxon>
        <taxon>Pezizomycotina</taxon>
        <taxon>Sordariomycetes</taxon>
        <taxon>Hypocreomycetidae</taxon>
        <taxon>Hypocreales</taxon>
        <taxon>Nectriaceae</taxon>
        <taxon>Thelonectria</taxon>
    </lineage>
</organism>
<dbReference type="Proteomes" id="UP000777438">
    <property type="component" value="Unassembled WGS sequence"/>
</dbReference>
<evidence type="ECO:0000313" key="2">
    <source>
        <dbReference type="EMBL" id="KAH6874155.1"/>
    </source>
</evidence>
<sequence length="384" mass="42014">MEPDDDGVGPDLVTAEDRADSDAMANARDIHDATIELIRTMVPYLLEEADTRDLGVWGFIYVILVFMRSLKTRPALLEWFGSAFHAKVLAPFINMLLREDESRGGPALESASQSELITVYSLLNERKKLGKYGFSTEDNLRKYHREQEEKGRARQEYCHGRRGCGRDAAAEEATAKDTTATPEESTVTTDDNTVTPEESTATTEETTTGNAAHETDGDTKTPDWECMYGNLLPEHSLLSGLFFAREAEPGDKSLEDPTDAVVVTCPPAPEAPAAVQTAEEPAVEQAQEESLTDSEADSETDNGVLTDPESENEAGDEVLTVLESESKAHEGEQTKREAVEAPLAEMEKKSRHTGDDAYATFLTALPAYLSIVSIMRNLGLACPF</sequence>
<dbReference type="EMBL" id="JAGPYM010000041">
    <property type="protein sequence ID" value="KAH6874155.1"/>
    <property type="molecule type" value="Genomic_DNA"/>
</dbReference>
<feature type="compositionally biased region" description="Low complexity" evidence="1">
    <location>
        <begin position="271"/>
        <end position="285"/>
    </location>
</feature>